<dbReference type="Gene3D" id="2.40.50.100">
    <property type="match status" value="1"/>
</dbReference>
<evidence type="ECO:0000313" key="6">
    <source>
        <dbReference type="EMBL" id="MFC3076408.1"/>
    </source>
</evidence>
<dbReference type="InterPro" id="IPR027417">
    <property type="entry name" value="P-loop_NTPase"/>
</dbReference>
<dbReference type="Pfam" id="PF08402">
    <property type="entry name" value="TOBE_2"/>
    <property type="match status" value="1"/>
</dbReference>
<dbReference type="InterPro" id="IPR012340">
    <property type="entry name" value="NA-bd_OB-fold"/>
</dbReference>
<dbReference type="Gene3D" id="3.40.50.300">
    <property type="entry name" value="P-loop containing nucleotide triphosphate hydrolases"/>
    <property type="match status" value="1"/>
</dbReference>
<dbReference type="SUPFAM" id="SSF50331">
    <property type="entry name" value="MOP-like"/>
    <property type="match status" value="1"/>
</dbReference>
<dbReference type="InterPro" id="IPR008995">
    <property type="entry name" value="Mo/tungstate-bd_C_term_dom"/>
</dbReference>
<dbReference type="PANTHER" id="PTHR42781:SF4">
    <property type="entry name" value="SPERMIDINE_PUTRESCINE IMPORT ATP-BINDING PROTEIN POTA"/>
    <property type="match status" value="1"/>
</dbReference>
<evidence type="ECO:0000256" key="4">
    <source>
        <dbReference type="ARBA" id="ARBA00022840"/>
    </source>
</evidence>
<gene>
    <name evidence="6" type="ORF">ACFOHH_25070</name>
</gene>
<keyword evidence="7" id="KW-1185">Reference proteome</keyword>
<dbReference type="Gene3D" id="2.40.50.140">
    <property type="entry name" value="Nucleic acid-binding proteins"/>
    <property type="match status" value="1"/>
</dbReference>
<dbReference type="InterPro" id="IPR017871">
    <property type="entry name" value="ABC_transporter-like_CS"/>
</dbReference>
<feature type="domain" description="ABC transporter" evidence="5">
    <location>
        <begin position="2"/>
        <end position="232"/>
    </location>
</feature>
<keyword evidence="3" id="KW-0547">Nucleotide-binding</keyword>
<dbReference type="InterPro" id="IPR050093">
    <property type="entry name" value="ABC_SmlMolc_Importer"/>
</dbReference>
<proteinExistence type="inferred from homology"/>
<evidence type="ECO:0000259" key="5">
    <source>
        <dbReference type="PROSITE" id="PS50893"/>
    </source>
</evidence>
<dbReference type="InterPro" id="IPR003439">
    <property type="entry name" value="ABC_transporter-like_ATP-bd"/>
</dbReference>
<dbReference type="Proteomes" id="UP001595377">
    <property type="component" value="Unassembled WGS sequence"/>
</dbReference>
<dbReference type="PROSITE" id="PS00211">
    <property type="entry name" value="ABC_TRANSPORTER_1"/>
    <property type="match status" value="1"/>
</dbReference>
<keyword evidence="2" id="KW-0813">Transport</keyword>
<keyword evidence="4 6" id="KW-0067">ATP-binding</keyword>
<evidence type="ECO:0000313" key="7">
    <source>
        <dbReference type="Proteomes" id="UP001595377"/>
    </source>
</evidence>
<organism evidence="6 7">
    <name type="scientific">Shinella pollutisoli</name>
    <dbReference type="NCBI Taxonomy" id="2250594"/>
    <lineage>
        <taxon>Bacteria</taxon>
        <taxon>Pseudomonadati</taxon>
        <taxon>Pseudomonadota</taxon>
        <taxon>Alphaproteobacteria</taxon>
        <taxon>Hyphomicrobiales</taxon>
        <taxon>Rhizobiaceae</taxon>
        <taxon>Shinella</taxon>
    </lineage>
</organism>
<dbReference type="SUPFAM" id="SSF52540">
    <property type="entry name" value="P-loop containing nucleoside triphosphate hydrolases"/>
    <property type="match status" value="1"/>
</dbReference>
<evidence type="ECO:0000256" key="3">
    <source>
        <dbReference type="ARBA" id="ARBA00022741"/>
    </source>
</evidence>
<dbReference type="Pfam" id="PF00005">
    <property type="entry name" value="ABC_tran"/>
    <property type="match status" value="1"/>
</dbReference>
<dbReference type="GO" id="GO:0005524">
    <property type="term" value="F:ATP binding"/>
    <property type="evidence" value="ECO:0007669"/>
    <property type="project" value="UniProtKB-KW"/>
</dbReference>
<accession>A0ABV7DNY9</accession>
<dbReference type="PROSITE" id="PS50893">
    <property type="entry name" value="ABC_TRANSPORTER_2"/>
    <property type="match status" value="1"/>
</dbReference>
<dbReference type="SMART" id="SM00382">
    <property type="entry name" value="AAA"/>
    <property type="match status" value="1"/>
</dbReference>
<evidence type="ECO:0000256" key="2">
    <source>
        <dbReference type="ARBA" id="ARBA00022448"/>
    </source>
</evidence>
<reference evidence="7" key="1">
    <citation type="journal article" date="2019" name="Int. J. Syst. Evol. Microbiol.">
        <title>The Global Catalogue of Microorganisms (GCM) 10K type strain sequencing project: providing services to taxonomists for standard genome sequencing and annotation.</title>
        <authorList>
            <consortium name="The Broad Institute Genomics Platform"/>
            <consortium name="The Broad Institute Genome Sequencing Center for Infectious Disease"/>
            <person name="Wu L."/>
            <person name="Ma J."/>
        </authorList>
    </citation>
    <scope>NUCLEOTIDE SEQUENCE [LARGE SCALE GENOMIC DNA]</scope>
    <source>
        <strain evidence="7">KCTC 52677</strain>
    </source>
</reference>
<dbReference type="PANTHER" id="PTHR42781">
    <property type="entry name" value="SPERMIDINE/PUTRESCINE IMPORT ATP-BINDING PROTEIN POTA"/>
    <property type="match status" value="1"/>
</dbReference>
<name>A0ABV7DNY9_9HYPH</name>
<evidence type="ECO:0000256" key="1">
    <source>
        <dbReference type="ARBA" id="ARBA00005417"/>
    </source>
</evidence>
<sequence length="364" mass="40170">MIEIQSVSKYYGIYKALDAVSLSISEGEFFSLLGPSGCGKTTLLRSIAGFETPTEGEILIDGVPSVDLPPNRRPTNMVFQNYAIFPHLDVSENVAYGLKRLRLSAEEERKRVADALDQVRLSGLGKRKAHELSGGQRQRVALARALVMRPKVLLLDEPLSALDKKLREEMQVELRMLQKAVGITFVLVTHDQYEALALSDRIAVMFGGRIAQIATPKEIYQRPRTKKVADFLGGMNFLTAKVLGERDDAVSVDAARFGAVNLDKPQGFAAANGEVTIGIRPERLRLLWDDDRAPHELAGRIENRAYFGEVTHLMIGVDGLEQPLSMVETNNYGADDLPIGAEIRLAYDPDAFVLLAEDPPVSRV</sequence>
<dbReference type="InterPro" id="IPR013611">
    <property type="entry name" value="Transp-assoc_OB_typ2"/>
</dbReference>
<dbReference type="RefSeq" id="WP_257318157.1">
    <property type="nucleotide sequence ID" value="NZ_JANFDG010000041.1"/>
</dbReference>
<comment type="similarity">
    <text evidence="1">Belongs to the ABC transporter superfamily.</text>
</comment>
<protein>
    <submittedName>
        <fullName evidence="6">ABC transporter ATP-binding protein</fullName>
    </submittedName>
</protein>
<dbReference type="InterPro" id="IPR003593">
    <property type="entry name" value="AAA+_ATPase"/>
</dbReference>
<dbReference type="EMBL" id="JBHRSP010000054">
    <property type="protein sequence ID" value="MFC3076408.1"/>
    <property type="molecule type" value="Genomic_DNA"/>
</dbReference>
<comment type="caution">
    <text evidence="6">The sequence shown here is derived from an EMBL/GenBank/DDBJ whole genome shotgun (WGS) entry which is preliminary data.</text>
</comment>